<evidence type="ECO:0000313" key="5">
    <source>
        <dbReference type="Proteomes" id="UP000469385"/>
    </source>
</evidence>
<evidence type="ECO:0000256" key="2">
    <source>
        <dbReference type="SAM" id="SignalP"/>
    </source>
</evidence>
<organism evidence="4 5">
    <name type="scientific">Ramlibacter pinisoli</name>
    <dbReference type="NCBI Taxonomy" id="2682844"/>
    <lineage>
        <taxon>Bacteria</taxon>
        <taxon>Pseudomonadati</taxon>
        <taxon>Pseudomonadota</taxon>
        <taxon>Betaproteobacteria</taxon>
        <taxon>Burkholderiales</taxon>
        <taxon>Comamonadaceae</taxon>
        <taxon>Ramlibacter</taxon>
    </lineage>
</organism>
<keyword evidence="5" id="KW-1185">Reference proteome</keyword>
<feature type="domain" description="BON" evidence="3">
    <location>
        <begin position="118"/>
        <end position="186"/>
    </location>
</feature>
<feature type="chain" id="PRO_5027037151" evidence="2">
    <location>
        <begin position="22"/>
        <end position="187"/>
    </location>
</feature>
<dbReference type="RefSeq" id="WP_157397563.1">
    <property type="nucleotide sequence ID" value="NZ_WSEL01000003.1"/>
</dbReference>
<dbReference type="PANTHER" id="PTHR34606:SF15">
    <property type="entry name" value="BON DOMAIN-CONTAINING PROTEIN"/>
    <property type="match status" value="1"/>
</dbReference>
<dbReference type="SMART" id="SM00749">
    <property type="entry name" value="BON"/>
    <property type="match status" value="1"/>
</dbReference>
<feature type="compositionally biased region" description="Basic and acidic residues" evidence="1">
    <location>
        <begin position="28"/>
        <end position="40"/>
    </location>
</feature>
<evidence type="ECO:0000256" key="1">
    <source>
        <dbReference type="SAM" id="MobiDB-lite"/>
    </source>
</evidence>
<dbReference type="AlphaFoldDB" id="A0A6N8IRV8"/>
<feature type="compositionally biased region" description="Low complexity" evidence="1">
    <location>
        <begin position="79"/>
        <end position="93"/>
    </location>
</feature>
<dbReference type="Gene3D" id="3.30.1340.30">
    <property type="match status" value="1"/>
</dbReference>
<dbReference type="PROSITE" id="PS50914">
    <property type="entry name" value="BON"/>
    <property type="match status" value="1"/>
</dbReference>
<evidence type="ECO:0000313" key="4">
    <source>
        <dbReference type="EMBL" id="MVQ29574.1"/>
    </source>
</evidence>
<dbReference type="EMBL" id="WSEL01000003">
    <property type="protein sequence ID" value="MVQ29574.1"/>
    <property type="molecule type" value="Genomic_DNA"/>
</dbReference>
<dbReference type="InterPro" id="IPR051686">
    <property type="entry name" value="Lipoprotein_DolP"/>
</dbReference>
<proteinExistence type="predicted"/>
<dbReference type="InterPro" id="IPR014004">
    <property type="entry name" value="Transpt-assoc_nodulatn_dom_bac"/>
</dbReference>
<reference evidence="4 5" key="1">
    <citation type="submission" date="2019-12" db="EMBL/GenBank/DDBJ databases">
        <authorList>
            <person name="Huq M.A."/>
        </authorList>
    </citation>
    <scope>NUCLEOTIDE SEQUENCE [LARGE SCALE GENOMIC DNA]</scope>
    <source>
        <strain evidence="4 5">MAH-25</strain>
    </source>
</reference>
<dbReference type="Pfam" id="PF04972">
    <property type="entry name" value="BON"/>
    <property type="match status" value="1"/>
</dbReference>
<gene>
    <name evidence="4" type="ORF">GON04_08950</name>
</gene>
<sequence length="187" mass="19227">MQHARHTALVAASLAALLSVAGCGERIDDPTVGQKHDSAVERSGQATRSARQDARESAATARPKAGDTATTARDRTGEAADSTRSAAADTGTSVMGASRDTREQAYGTGAAGAERKPDDSKITSMVLKGLKADKELNPLRIDVDSREGVVTLSGSVPSAAAKARASEIARGVKDVRSVNDQLTLVSG</sequence>
<dbReference type="InterPro" id="IPR007055">
    <property type="entry name" value="BON_dom"/>
</dbReference>
<name>A0A6N8IRV8_9BURK</name>
<keyword evidence="2" id="KW-0732">Signal</keyword>
<dbReference type="PROSITE" id="PS51257">
    <property type="entry name" value="PROKAR_LIPOPROTEIN"/>
    <property type="match status" value="1"/>
</dbReference>
<evidence type="ECO:0000259" key="3">
    <source>
        <dbReference type="PROSITE" id="PS50914"/>
    </source>
</evidence>
<feature type="signal peptide" evidence="2">
    <location>
        <begin position="1"/>
        <end position="21"/>
    </location>
</feature>
<dbReference type="PANTHER" id="PTHR34606">
    <property type="entry name" value="BON DOMAIN-CONTAINING PROTEIN"/>
    <property type="match status" value="1"/>
</dbReference>
<feature type="region of interest" description="Disordered" evidence="1">
    <location>
        <begin position="28"/>
        <end position="119"/>
    </location>
</feature>
<comment type="caution">
    <text evidence="4">The sequence shown here is derived from an EMBL/GenBank/DDBJ whole genome shotgun (WGS) entry which is preliminary data.</text>
</comment>
<dbReference type="Proteomes" id="UP000469385">
    <property type="component" value="Unassembled WGS sequence"/>
</dbReference>
<accession>A0A6N8IRV8</accession>
<protein>
    <submittedName>
        <fullName evidence="4">BON domain-containing protein</fullName>
    </submittedName>
</protein>